<protein>
    <submittedName>
        <fullName evidence="8">AAA domain-containing protein</fullName>
    </submittedName>
</protein>
<dbReference type="SMART" id="SM00382">
    <property type="entry name" value="AAA"/>
    <property type="match status" value="1"/>
</dbReference>
<dbReference type="PROSITE" id="PS00676">
    <property type="entry name" value="SIGMA54_INTERACT_2"/>
    <property type="match status" value="1"/>
</dbReference>
<dbReference type="Pfam" id="PF00158">
    <property type="entry name" value="Sigma54_activat"/>
    <property type="match status" value="1"/>
</dbReference>
<dbReference type="SUPFAM" id="SSF52172">
    <property type="entry name" value="CheY-like"/>
    <property type="match status" value="1"/>
</dbReference>
<dbReference type="GO" id="GO:0003677">
    <property type="term" value="F:DNA binding"/>
    <property type="evidence" value="ECO:0007669"/>
    <property type="project" value="UniProtKB-KW"/>
</dbReference>
<dbReference type="Gene3D" id="3.40.50.2300">
    <property type="match status" value="1"/>
</dbReference>
<dbReference type="SUPFAM" id="SSF52540">
    <property type="entry name" value="P-loop containing nucleoside triphosphate hydrolases"/>
    <property type="match status" value="1"/>
</dbReference>
<feature type="domain" description="Sigma-54 factor interaction" evidence="7">
    <location>
        <begin position="145"/>
        <end position="374"/>
    </location>
</feature>
<dbReference type="InterPro" id="IPR003593">
    <property type="entry name" value="AAA+_ATPase"/>
</dbReference>
<keyword evidence="1" id="KW-0547">Nucleotide-binding</keyword>
<dbReference type="Gene3D" id="1.10.8.60">
    <property type="match status" value="1"/>
</dbReference>
<evidence type="ECO:0000313" key="9">
    <source>
        <dbReference type="Proteomes" id="UP000441336"/>
    </source>
</evidence>
<dbReference type="InterPro" id="IPR002078">
    <property type="entry name" value="Sigma_54_int"/>
</dbReference>
<dbReference type="InterPro" id="IPR058031">
    <property type="entry name" value="AAA_lid_NorR"/>
</dbReference>
<organism evidence="8 9">
    <name type="scientific">Hymenobacter ginkgonis</name>
    <dbReference type="NCBI Taxonomy" id="2682976"/>
    <lineage>
        <taxon>Bacteria</taxon>
        <taxon>Pseudomonadati</taxon>
        <taxon>Bacteroidota</taxon>
        <taxon>Cytophagia</taxon>
        <taxon>Cytophagales</taxon>
        <taxon>Hymenobacteraceae</taxon>
        <taxon>Hymenobacter</taxon>
    </lineage>
</organism>
<dbReference type="PROSITE" id="PS00688">
    <property type="entry name" value="SIGMA54_INTERACT_3"/>
    <property type="match status" value="1"/>
</dbReference>
<dbReference type="FunFam" id="3.40.50.300:FF:000006">
    <property type="entry name" value="DNA-binding transcriptional regulator NtrC"/>
    <property type="match status" value="1"/>
</dbReference>
<evidence type="ECO:0000256" key="6">
    <source>
        <dbReference type="SAM" id="MobiDB-lite"/>
    </source>
</evidence>
<dbReference type="InterPro" id="IPR025943">
    <property type="entry name" value="Sigma_54_int_dom_ATP-bd_2"/>
</dbReference>
<evidence type="ECO:0000256" key="1">
    <source>
        <dbReference type="ARBA" id="ARBA00022741"/>
    </source>
</evidence>
<dbReference type="PANTHER" id="PTHR32071:SF57">
    <property type="entry name" value="C4-DICARBOXYLATE TRANSPORT TRANSCRIPTIONAL REGULATORY PROTEIN DCTD"/>
    <property type="match status" value="1"/>
</dbReference>
<evidence type="ECO:0000256" key="3">
    <source>
        <dbReference type="ARBA" id="ARBA00023015"/>
    </source>
</evidence>
<dbReference type="AlphaFoldDB" id="A0A7K1TDR8"/>
<comment type="caution">
    <text evidence="8">The sequence shown here is derived from an EMBL/GenBank/DDBJ whole genome shotgun (WGS) entry which is preliminary data.</text>
</comment>
<name>A0A7K1TDR8_9BACT</name>
<dbReference type="Gene3D" id="3.40.50.300">
    <property type="entry name" value="P-loop containing nucleotide triphosphate hydrolases"/>
    <property type="match status" value="1"/>
</dbReference>
<dbReference type="GO" id="GO:0005524">
    <property type="term" value="F:ATP binding"/>
    <property type="evidence" value="ECO:0007669"/>
    <property type="project" value="UniProtKB-KW"/>
</dbReference>
<evidence type="ECO:0000256" key="4">
    <source>
        <dbReference type="ARBA" id="ARBA00023125"/>
    </source>
</evidence>
<dbReference type="InterPro" id="IPR025944">
    <property type="entry name" value="Sigma_54_int_dom_CS"/>
</dbReference>
<dbReference type="InterPro" id="IPR011006">
    <property type="entry name" value="CheY-like_superfamily"/>
</dbReference>
<gene>
    <name evidence="8" type="ORF">GO988_08185</name>
</gene>
<accession>A0A7K1TDR8</accession>
<dbReference type="PANTHER" id="PTHR32071">
    <property type="entry name" value="TRANSCRIPTIONAL REGULATORY PROTEIN"/>
    <property type="match status" value="1"/>
</dbReference>
<dbReference type="Proteomes" id="UP000441336">
    <property type="component" value="Unassembled WGS sequence"/>
</dbReference>
<evidence type="ECO:0000259" key="7">
    <source>
        <dbReference type="PROSITE" id="PS50045"/>
    </source>
</evidence>
<dbReference type="EMBL" id="WQKZ01000002">
    <property type="protein sequence ID" value="MVN76301.1"/>
    <property type="molecule type" value="Genomic_DNA"/>
</dbReference>
<sequence length="469" mass="51474">MHYHIWLIGPDSSYITRLCHRLSLNPDYLVRRFTSIALAQTYRPAPSAAPEALILDGDGHTDALPWRLIQKMRERLPKTVFYVLTSQLESATEAEMLRRGVTDYIEKDSASIERLWQALAQARQRPAAAQAPAPTPPPAAEAGQLLGEHSSIQQVRELITKAARTTITVSVSGETGTGKELVAQAIHAQSGRAGRPFVAINMAAIPRELLESELFGHEKGAFTGALTRRVGRFEEADGGTLFLDEIADLELPLQAKLLRVLQERAITRVGGSQPVPFDVRLVVATHRDLAAEVHAKRFREDLYYRLLGLPIELPPLRNRGHDILLLATAFVQSFSRLNQLPTRPFSPEARQRLLGYTYPGNVRELKAVVELAAVLAEGEHIEASDIPFRTLPAAAQPATTSAVATATAGAKPTNGQPHFPSLREQTLAIMQHSLTDLHGDVVAAASRLRVGRSTLYRLIQSGHLQLPPN</sequence>
<evidence type="ECO:0000313" key="8">
    <source>
        <dbReference type="EMBL" id="MVN76301.1"/>
    </source>
</evidence>
<reference evidence="8 9" key="1">
    <citation type="submission" date="2019-12" db="EMBL/GenBank/DDBJ databases">
        <title>Hymenobacter sp. HMF4947 Genome sequencing and assembly.</title>
        <authorList>
            <person name="Kang H."/>
            <person name="Cha I."/>
            <person name="Kim H."/>
            <person name="Joh K."/>
        </authorList>
    </citation>
    <scope>NUCLEOTIDE SEQUENCE [LARGE SCALE GENOMIC DNA]</scope>
    <source>
        <strain evidence="8 9">HMF4947</strain>
    </source>
</reference>
<keyword evidence="2" id="KW-0067">ATP-binding</keyword>
<feature type="compositionally biased region" description="Low complexity" evidence="6">
    <location>
        <begin position="123"/>
        <end position="132"/>
    </location>
</feature>
<proteinExistence type="predicted"/>
<evidence type="ECO:0000256" key="5">
    <source>
        <dbReference type="ARBA" id="ARBA00023163"/>
    </source>
</evidence>
<evidence type="ECO:0000256" key="2">
    <source>
        <dbReference type="ARBA" id="ARBA00022840"/>
    </source>
</evidence>
<dbReference type="Pfam" id="PF25601">
    <property type="entry name" value="AAA_lid_14"/>
    <property type="match status" value="1"/>
</dbReference>
<dbReference type="PROSITE" id="PS50045">
    <property type="entry name" value="SIGMA54_INTERACT_4"/>
    <property type="match status" value="1"/>
</dbReference>
<keyword evidence="9" id="KW-1185">Reference proteome</keyword>
<keyword evidence="4" id="KW-0238">DNA-binding</keyword>
<dbReference type="CDD" id="cd00009">
    <property type="entry name" value="AAA"/>
    <property type="match status" value="1"/>
</dbReference>
<feature type="region of interest" description="Disordered" evidence="6">
    <location>
        <begin position="123"/>
        <end position="143"/>
    </location>
</feature>
<dbReference type="InterPro" id="IPR027417">
    <property type="entry name" value="P-loop_NTPase"/>
</dbReference>
<keyword evidence="5" id="KW-0804">Transcription</keyword>
<keyword evidence="3" id="KW-0805">Transcription regulation</keyword>
<dbReference type="GO" id="GO:0006355">
    <property type="term" value="P:regulation of DNA-templated transcription"/>
    <property type="evidence" value="ECO:0007669"/>
    <property type="project" value="InterPro"/>
</dbReference>